<dbReference type="PANTHER" id="PTHR47123:SF8">
    <property type="entry name" value="DUF295 DOMAIN-CONTAINING PROTEIN"/>
    <property type="match status" value="1"/>
</dbReference>
<keyword evidence="3" id="KW-1185">Reference proteome</keyword>
<sequence>MVAFQTPFGTDYLLIGVSEGESGDQALMCPFQDGAWRYKDVTTLNTLSSQIIFMGYSYKIKFCAITTRRYRTRSESYTNRVAFLPLDGKEFAVVAGVLGYLMMYRSCDKRWIKIEGRFQEYQDMVSFKGKFYVVDMSGQGHVFVIEPSFEITDIQAVTLSNETYDERLVVSGDELFLVQRLTLGMYCNEYKHSWFRLFRLEEDGQRRWVRINDIKDRVVFLGCDWSLLHASVWFDCISILS</sequence>
<dbReference type="OrthoDB" id="638130at2759"/>
<dbReference type="InterPro" id="IPR051304">
    <property type="entry name" value="SCF_F-box_domain"/>
</dbReference>
<evidence type="ECO:0000313" key="2">
    <source>
        <dbReference type="EMBL" id="KAG2303122.1"/>
    </source>
</evidence>
<evidence type="ECO:0000259" key="1">
    <source>
        <dbReference type="Pfam" id="PF03478"/>
    </source>
</evidence>
<comment type="caution">
    <text evidence="2">The sequence shown here is derived from an EMBL/GenBank/DDBJ whole genome shotgun (WGS) entry which is preliminary data.</text>
</comment>
<organism evidence="2 3">
    <name type="scientific">Brassica carinata</name>
    <name type="common">Ethiopian mustard</name>
    <name type="synonym">Abyssinian cabbage</name>
    <dbReference type="NCBI Taxonomy" id="52824"/>
    <lineage>
        <taxon>Eukaryota</taxon>
        <taxon>Viridiplantae</taxon>
        <taxon>Streptophyta</taxon>
        <taxon>Embryophyta</taxon>
        <taxon>Tracheophyta</taxon>
        <taxon>Spermatophyta</taxon>
        <taxon>Magnoliopsida</taxon>
        <taxon>eudicotyledons</taxon>
        <taxon>Gunneridae</taxon>
        <taxon>Pentapetalae</taxon>
        <taxon>rosids</taxon>
        <taxon>malvids</taxon>
        <taxon>Brassicales</taxon>
        <taxon>Brassicaceae</taxon>
        <taxon>Brassiceae</taxon>
        <taxon>Brassica</taxon>
    </lineage>
</organism>
<proteinExistence type="predicted"/>
<dbReference type="Pfam" id="PF03478">
    <property type="entry name" value="Beta-prop_KIB1-4"/>
    <property type="match status" value="1"/>
</dbReference>
<dbReference type="InterPro" id="IPR005174">
    <property type="entry name" value="KIB1-4_b-propeller"/>
</dbReference>
<protein>
    <recommendedName>
        <fullName evidence="1">KIB1-4 beta-propeller domain-containing protein</fullName>
    </recommendedName>
</protein>
<dbReference type="AlphaFoldDB" id="A0A8X7V5N9"/>
<dbReference type="EMBL" id="JAAMPC010000007">
    <property type="protein sequence ID" value="KAG2303122.1"/>
    <property type="molecule type" value="Genomic_DNA"/>
</dbReference>
<evidence type="ECO:0000313" key="3">
    <source>
        <dbReference type="Proteomes" id="UP000886595"/>
    </source>
</evidence>
<accession>A0A8X7V5N9</accession>
<reference evidence="2 3" key="1">
    <citation type="submission" date="2020-02" db="EMBL/GenBank/DDBJ databases">
        <authorList>
            <person name="Ma Q."/>
            <person name="Huang Y."/>
            <person name="Song X."/>
            <person name="Pei D."/>
        </authorList>
    </citation>
    <scope>NUCLEOTIDE SEQUENCE [LARGE SCALE GENOMIC DNA]</scope>
    <source>
        <strain evidence="2">Sxm20200214</strain>
        <tissue evidence="2">Leaf</tissue>
    </source>
</reference>
<feature type="domain" description="KIB1-4 beta-propeller" evidence="1">
    <location>
        <begin position="64"/>
        <end position="228"/>
    </location>
</feature>
<dbReference type="Proteomes" id="UP000886595">
    <property type="component" value="Unassembled WGS sequence"/>
</dbReference>
<gene>
    <name evidence="2" type="ORF">Bca52824_031773</name>
</gene>
<dbReference type="PANTHER" id="PTHR47123">
    <property type="entry name" value="F-BOX PROTEIN SKIP23"/>
    <property type="match status" value="1"/>
</dbReference>
<name>A0A8X7V5N9_BRACI</name>